<evidence type="ECO:0000259" key="9">
    <source>
        <dbReference type="Pfam" id="PF04095"/>
    </source>
</evidence>
<dbReference type="GO" id="GO:0016740">
    <property type="term" value="F:transferase activity"/>
    <property type="evidence" value="ECO:0007669"/>
    <property type="project" value="UniProtKB-KW"/>
</dbReference>
<evidence type="ECO:0000256" key="6">
    <source>
        <dbReference type="ARBA" id="ARBA00035024"/>
    </source>
</evidence>
<evidence type="ECO:0000256" key="5">
    <source>
        <dbReference type="ARBA" id="ARBA00035007"/>
    </source>
</evidence>
<dbReference type="EMBL" id="OR769219">
    <property type="protein sequence ID" value="WQJ51242.1"/>
    <property type="molecule type" value="Genomic_DNA"/>
</dbReference>
<dbReference type="PANTHER" id="PTHR43816">
    <property type="entry name" value="NICOTINAMIDE PHOSPHORIBOSYLTRANSFERASE"/>
    <property type="match status" value="1"/>
</dbReference>
<sequence>MTNVKDSQHVMVEDILLNAMLMTDGYKLGHHCMYPKGMTQLFSNFTPRSNKYFPEATEGAVVFGIQYFIKKYLINTFNNFFFNLDEDTIRKTYTDLTTTFLGESVAQKVGVEHIIALHRLGYLPIRIKALPEGSYCPIGCPILTITNTHPDFAWLTNYLESLTSNVLWLPITSATTADVFKRELVRHAMKTGFYNPDDMSNLSFLCHDFSMRGMSSFEASVVSGMAHLTSFCGSETVPAIKMIEYYYNADPKKELIAGTVPATEHSIECSNATDENGNPNDEVYFKNMLDEFPDGIISIVADGYDYWKFLTKIVPKYKDQIMSRNGRVVIRPDSGDPVKIICGDPEAEDPFVKMGSYEFLWNTFGGTFNKKGYKVLDTHIGLLYGDSINMKRQKDTYAQLEEKGFAATNLIEGIGSFTYNVRSRDSLGIACKSTWCKVDGKPIEIFKDPKTVCGMPKKSHRGLIMVVKDENGNYKPIDRVSIEDEASDKNELKTVFEDGKLVKEFTLAEIRKTRQDAVHKLLDGTID</sequence>
<dbReference type="InterPro" id="IPR013785">
    <property type="entry name" value="Aldolase_TIM"/>
</dbReference>
<evidence type="ECO:0000256" key="7">
    <source>
        <dbReference type="ARBA" id="ARBA00035036"/>
    </source>
</evidence>
<keyword evidence="2" id="KW-0662">Pyridine nucleotide biosynthesis</keyword>
<feature type="domain" description="Nicotinamide phosphoribosyltransferase N-terminal" evidence="10">
    <location>
        <begin position="18"/>
        <end position="127"/>
    </location>
</feature>
<evidence type="ECO:0000313" key="11">
    <source>
        <dbReference type="EMBL" id="WQJ51242.1"/>
    </source>
</evidence>
<evidence type="ECO:0000256" key="4">
    <source>
        <dbReference type="ARBA" id="ARBA00022679"/>
    </source>
</evidence>
<feature type="domain" description="Nicotinate/nicotinamide phosphoribosyltransferase" evidence="9">
    <location>
        <begin position="204"/>
        <end position="499"/>
    </location>
</feature>
<dbReference type="Pfam" id="PF18127">
    <property type="entry name" value="NAMPT_N"/>
    <property type="match status" value="1"/>
</dbReference>
<dbReference type="InterPro" id="IPR036068">
    <property type="entry name" value="Nicotinate_pribotase-like_C"/>
</dbReference>
<dbReference type="InterPro" id="IPR041529">
    <property type="entry name" value="DUF5598"/>
</dbReference>
<evidence type="ECO:0000256" key="1">
    <source>
        <dbReference type="ARBA" id="ARBA00010897"/>
    </source>
</evidence>
<keyword evidence="3" id="KW-0328">Glycosyltransferase</keyword>
<keyword evidence="4 11" id="KW-0808">Transferase</keyword>
<keyword evidence="12" id="KW-1185">Reference proteome</keyword>
<dbReference type="InterPro" id="IPR041525">
    <property type="entry name" value="N/Namide_PRibTrfase"/>
</dbReference>
<dbReference type="Pfam" id="PF04095">
    <property type="entry name" value="NAPRTase"/>
    <property type="match status" value="1"/>
</dbReference>
<dbReference type="EC" id="2.4.2.12" evidence="6"/>
<organism evidence="11 12">
    <name type="scientific">phage Lak_Megaphage_RVC_AP3_GC26</name>
    <dbReference type="NCBI Taxonomy" id="3109225"/>
    <lineage>
        <taxon>Viruses</taxon>
        <taxon>Duplodnaviria</taxon>
        <taxon>Heunggongvirae</taxon>
        <taxon>Uroviricota</taxon>
        <taxon>Caudoviricetes</taxon>
        <taxon>Caudoviricetes code 15 clade</taxon>
    </lineage>
</organism>
<dbReference type="PIRSF" id="PIRSF005943">
    <property type="entry name" value="NMPRT"/>
    <property type="match status" value="1"/>
</dbReference>
<evidence type="ECO:0000256" key="2">
    <source>
        <dbReference type="ARBA" id="ARBA00022642"/>
    </source>
</evidence>
<dbReference type="PANTHER" id="PTHR43816:SF1">
    <property type="entry name" value="NICOTINAMIDE PHOSPHORIBOSYLTRANSFERASE"/>
    <property type="match status" value="1"/>
</dbReference>
<evidence type="ECO:0000259" key="10">
    <source>
        <dbReference type="Pfam" id="PF18127"/>
    </source>
</evidence>
<comment type="similarity">
    <text evidence="1">Belongs to the NAPRTase family.</text>
</comment>
<evidence type="ECO:0000256" key="3">
    <source>
        <dbReference type="ARBA" id="ARBA00022676"/>
    </source>
</evidence>
<proteinExistence type="inferred from homology"/>
<protein>
    <recommendedName>
        <fullName evidence="7">Nicotinamide phosphoribosyltransferase</fullName>
        <ecNumber evidence="6">2.4.2.12</ecNumber>
    </recommendedName>
</protein>
<dbReference type="Proteomes" id="UP001348805">
    <property type="component" value="Segment"/>
</dbReference>
<accession>A0ABZ0YZJ7</accession>
<dbReference type="NCBIfam" id="NF006629">
    <property type="entry name" value="PRK09198.1"/>
    <property type="match status" value="1"/>
</dbReference>
<evidence type="ECO:0000256" key="8">
    <source>
        <dbReference type="ARBA" id="ARBA00047835"/>
    </source>
</evidence>
<dbReference type="SUPFAM" id="SSF51690">
    <property type="entry name" value="Nicotinate/Quinolinate PRTase C-terminal domain-like"/>
    <property type="match status" value="1"/>
</dbReference>
<evidence type="ECO:0000313" key="12">
    <source>
        <dbReference type="Proteomes" id="UP001348805"/>
    </source>
</evidence>
<name>A0ABZ0YZJ7_9CAUD</name>
<comment type="pathway">
    <text evidence="5">Cofactor biosynthesis; NAD(+) biosynthesis; nicotinamide D-ribonucleotide from 5-phospho-alpha-D-ribose 1-diphosphate and nicotinamide: step 1/1.</text>
</comment>
<dbReference type="InterPro" id="IPR016471">
    <property type="entry name" value="Nicotinamide_PRibTrfase"/>
</dbReference>
<comment type="catalytic activity">
    <reaction evidence="8">
        <text>beta-nicotinamide D-ribonucleotide + diphosphate = 5-phospho-alpha-D-ribose 1-diphosphate + nicotinamide + H(+)</text>
        <dbReference type="Rhea" id="RHEA:16149"/>
        <dbReference type="ChEBI" id="CHEBI:14649"/>
        <dbReference type="ChEBI" id="CHEBI:15378"/>
        <dbReference type="ChEBI" id="CHEBI:17154"/>
        <dbReference type="ChEBI" id="CHEBI:33019"/>
        <dbReference type="ChEBI" id="CHEBI:58017"/>
        <dbReference type="EC" id="2.4.2.12"/>
    </reaction>
    <physiologicalReaction direction="right-to-left" evidence="8">
        <dbReference type="Rhea" id="RHEA:16151"/>
    </physiologicalReaction>
</comment>
<reference evidence="11 12" key="1">
    <citation type="submission" date="2023-11" db="EMBL/GenBank/DDBJ databases">
        <authorList>
            <person name="Cook R."/>
            <person name="Crisci M."/>
            <person name="Pye H."/>
            <person name="Adriaenssens E."/>
            <person name="Santini J."/>
        </authorList>
    </citation>
    <scope>NUCLEOTIDE SEQUENCE [LARGE SCALE GENOMIC DNA]</scope>
    <source>
        <strain evidence="11">Lak_Megaphage_RVC_AP3_GC26</strain>
    </source>
</reference>
<dbReference type="Gene3D" id="3.20.20.70">
    <property type="entry name" value="Aldolase class I"/>
    <property type="match status" value="1"/>
</dbReference>